<keyword evidence="7" id="KW-0597">Phosphoprotein</keyword>
<dbReference type="GO" id="GO:0006897">
    <property type="term" value="P:endocytosis"/>
    <property type="evidence" value="ECO:0007669"/>
    <property type="project" value="UniProtKB-KW"/>
</dbReference>
<feature type="region of interest" description="Disordered" evidence="17">
    <location>
        <begin position="377"/>
        <end position="411"/>
    </location>
</feature>
<evidence type="ECO:0000256" key="6">
    <source>
        <dbReference type="ARBA" id="ARBA00022490"/>
    </source>
</evidence>
<feature type="region of interest" description="Disordered" evidence="17">
    <location>
        <begin position="294"/>
        <end position="346"/>
    </location>
</feature>
<feature type="region of interest" description="Disordered" evidence="17">
    <location>
        <begin position="946"/>
        <end position="1229"/>
    </location>
</feature>
<feature type="domain" description="PPIase FKBP-type" evidence="18">
    <location>
        <begin position="195"/>
        <end position="287"/>
    </location>
</feature>
<dbReference type="InterPro" id="IPR046357">
    <property type="entry name" value="PPIase_dom_sf"/>
</dbReference>
<evidence type="ECO:0000256" key="3">
    <source>
        <dbReference type="ARBA" id="ARBA00004496"/>
    </source>
</evidence>
<evidence type="ECO:0000256" key="8">
    <source>
        <dbReference type="ARBA" id="ARBA00022583"/>
    </source>
</evidence>
<dbReference type="EMBL" id="SWJQ01000400">
    <property type="protein sequence ID" value="TRZ14899.1"/>
    <property type="molecule type" value="Genomic_DNA"/>
</dbReference>
<keyword evidence="15" id="KW-0697">Rotamase</keyword>
<dbReference type="InterPro" id="IPR001179">
    <property type="entry name" value="PPIase_FKBP_dom"/>
</dbReference>
<sequence length="1229" mass="132839">MFAAADEDDADFLSPASGARLASLFGLDQTVSSQGNEFFQFTAPKQPKKGQTAAGQPQKVPAAPAAPGAPSVLAATAVLAYRYTNGQYVRQGKYGAAVLGNHTAREYRILLYISQQQQITSARIHPGFVLTVRPNNYSTFYDDHRQNWSIMFESEKAAVDFSKQVCIAKCNSSPALESVLCQDLLLGEGQGVEGGDSLEVAYTGWLFQNNGLGQVFDSNVNKDKLLRLKLGSGKVIKGWEEGMLGMKKGGKRLLIIPPAWAYGAQGVAGRVPPDSTLVFEVEVRRVKLAKECSGSDGLSVSSRDSPAPSPVPSSDGFSSDTGLVPPSTIPPKPGEPAVRAKSNSISEQLANPDVAKAKLISRMAKMGQPMLPFLAGTAGGQLDSSDSEIEDPNTLRGTTQPVASTRPSQPAQAVLPTVSTQVPQASGAAPPVSSAALIPATIQPPSALPGGAQGFQAYPGVAFAYPQTAASASQLQPVGQMYPAPYQAPGDITSFLMTEARQHNTEIRLAVSKVVDKMDHLAAKVEELKKQSTANSSLLPGISSVTMEASMIMSNIQRIIQENERLKQEIFEKSSRIEEQNEKISELIERNQRYVEQSNLLMEQRNHSLQTTNESTQARVLHAEQEKHTLPVDRGWDQAKVAEELAAATAQVSQLQLELTAHQKKEMDLRKQLSCAVQDAERQEAQLNKLQAQVAELQEASQDTQSRFKAEKQSRKQLDMKIAALEEELTDLRVEKETLERNLAERKKKSLSERAQAEEEMEEIRRSYQQELDKLRQLLKKARTSTDQAAAEQLSVLQAELESQCEARCERALASAKEQHARQCQELCEQRDSLQHQLAQLEDKLTALKQSKKAEEQKLSEAQQRLEELEPVQEKQCLMLSAVLHMLMSCVSVSCHALLQVKKIMNGVFQSLRGEFELDEMYSGRAVLGLVMNTIKSVTLQLLNRQQERPEHGSENGESGTAAGAQEGSPGAQTEHKEPLQHSPAQSSAPPADPGEVTRGSLDSEQEDQAAPHPASPRAPEEEQETHSSGVAEEEKAQEEHLPPTADAEKGPVLAGQAVPGLESVPMGKDDPEQGPSAVSLQEQAAEPSVPGAKPGEEDEAALPAVEQNAEEAVGGLEPPPLNGEEGSGTDLWDGAGSEQEPASVPSRAQPGSAVLGGSPASQELGSSPKHTDSSLFEDDNFFETPSPKPLKPQVPSEEEDEEEVSMKGRPPPAPLFGDDDDDDLDWLG</sequence>
<dbReference type="AlphaFoldDB" id="A0A8K1LI72"/>
<evidence type="ECO:0000256" key="13">
    <source>
        <dbReference type="ARBA" id="ARBA00023273"/>
    </source>
</evidence>
<evidence type="ECO:0000313" key="20">
    <source>
        <dbReference type="Proteomes" id="UP000796761"/>
    </source>
</evidence>
<dbReference type="SUPFAM" id="SSF54534">
    <property type="entry name" value="FKBP-like"/>
    <property type="match status" value="1"/>
</dbReference>
<evidence type="ECO:0000256" key="1">
    <source>
        <dbReference type="ARBA" id="ARBA00004412"/>
    </source>
</evidence>
<keyword evidence="6" id="KW-0963">Cytoplasm</keyword>
<keyword evidence="5" id="KW-0813">Transport</keyword>
<dbReference type="PANTHER" id="PTHR44927:SF1">
    <property type="entry name" value="FK506-BINDING PROTEIN 15"/>
    <property type="match status" value="1"/>
</dbReference>
<evidence type="ECO:0000256" key="17">
    <source>
        <dbReference type="SAM" id="MobiDB-lite"/>
    </source>
</evidence>
<organism evidence="19 20">
    <name type="scientific">Zosterops borbonicus</name>
    <dbReference type="NCBI Taxonomy" id="364589"/>
    <lineage>
        <taxon>Eukaryota</taxon>
        <taxon>Metazoa</taxon>
        <taxon>Chordata</taxon>
        <taxon>Craniata</taxon>
        <taxon>Vertebrata</taxon>
        <taxon>Euteleostomi</taxon>
        <taxon>Archelosauria</taxon>
        <taxon>Archosauria</taxon>
        <taxon>Dinosauria</taxon>
        <taxon>Saurischia</taxon>
        <taxon>Theropoda</taxon>
        <taxon>Coelurosauria</taxon>
        <taxon>Aves</taxon>
        <taxon>Neognathae</taxon>
        <taxon>Neoaves</taxon>
        <taxon>Telluraves</taxon>
        <taxon>Australaves</taxon>
        <taxon>Passeriformes</taxon>
        <taxon>Sylvioidea</taxon>
        <taxon>Zosteropidae</taxon>
        <taxon>Zosterops</taxon>
    </lineage>
</organism>
<dbReference type="GO" id="GO:0005769">
    <property type="term" value="C:early endosome"/>
    <property type="evidence" value="ECO:0007669"/>
    <property type="project" value="UniProtKB-SubCell"/>
</dbReference>
<keyword evidence="15" id="KW-0413">Isomerase</keyword>
<evidence type="ECO:0000256" key="14">
    <source>
        <dbReference type="ARBA" id="ARBA00065657"/>
    </source>
</evidence>
<gene>
    <name evidence="19" type="ORF">HGM15179_012206</name>
</gene>
<proteinExistence type="inferred from homology"/>
<dbReference type="PANTHER" id="PTHR44927">
    <property type="entry name" value="FK506-BINDING PROTEIN 15"/>
    <property type="match status" value="1"/>
</dbReference>
<feature type="region of interest" description="Disordered" evidence="17">
    <location>
        <begin position="45"/>
        <end position="67"/>
    </location>
</feature>
<comment type="caution">
    <text evidence="19">The sequence shown here is derived from an EMBL/GenBank/DDBJ whole genome shotgun (WGS) entry which is preliminary data.</text>
</comment>
<reference evidence="19" key="1">
    <citation type="submission" date="2019-04" db="EMBL/GenBank/DDBJ databases">
        <title>Genome assembly of Zosterops borbonicus 15179.</title>
        <authorList>
            <person name="Leroy T."/>
            <person name="Anselmetti Y."/>
            <person name="Tilak M.-K."/>
            <person name="Nabholz B."/>
        </authorList>
    </citation>
    <scope>NUCLEOTIDE SEQUENCE</scope>
    <source>
        <strain evidence="19">HGM_15179</strain>
        <tissue evidence="19">Muscle</tissue>
    </source>
</reference>
<feature type="compositionally biased region" description="Basic and acidic residues" evidence="17">
    <location>
        <begin position="1033"/>
        <end position="1050"/>
    </location>
</feature>
<dbReference type="FunFam" id="3.10.50.40:FF:000020">
    <property type="entry name" value="Peptidylprolyl isomerase"/>
    <property type="match status" value="1"/>
</dbReference>
<dbReference type="InterPro" id="IPR056598">
    <property type="entry name" value="FKBP-15_dom"/>
</dbReference>
<protein>
    <recommendedName>
        <fullName evidence="15">peptidylprolyl isomerase</fullName>
        <ecNumber evidence="15">5.2.1.8</ecNumber>
    </recommendedName>
</protein>
<comment type="similarity">
    <text evidence="4">Belongs to the FKBP-type PPIase family.</text>
</comment>
<dbReference type="PROSITE" id="PS50059">
    <property type="entry name" value="FKBP_PPIASE"/>
    <property type="match status" value="1"/>
</dbReference>
<evidence type="ECO:0000256" key="11">
    <source>
        <dbReference type="ARBA" id="ARBA00023054"/>
    </source>
</evidence>
<keyword evidence="11 16" id="KW-0175">Coiled coil</keyword>
<evidence type="ECO:0000256" key="16">
    <source>
        <dbReference type="SAM" id="Coils"/>
    </source>
</evidence>
<evidence type="ECO:0000313" key="19">
    <source>
        <dbReference type="EMBL" id="TRZ14899.1"/>
    </source>
</evidence>
<feature type="compositionally biased region" description="Low complexity" evidence="17">
    <location>
        <begin position="53"/>
        <end position="67"/>
    </location>
</feature>
<evidence type="ECO:0000256" key="5">
    <source>
        <dbReference type="ARBA" id="ARBA00022448"/>
    </source>
</evidence>
<keyword evidence="10" id="KW-0007">Acetylation</keyword>
<evidence type="ECO:0000256" key="7">
    <source>
        <dbReference type="ARBA" id="ARBA00022553"/>
    </source>
</evidence>
<feature type="compositionally biased region" description="Basic and acidic residues" evidence="17">
    <location>
        <begin position="946"/>
        <end position="955"/>
    </location>
</feature>
<feature type="compositionally biased region" description="Polar residues" evidence="17">
    <location>
        <begin position="395"/>
        <end position="411"/>
    </location>
</feature>
<dbReference type="GO" id="GO:0003755">
    <property type="term" value="F:peptidyl-prolyl cis-trans isomerase activity"/>
    <property type="evidence" value="ECO:0007669"/>
    <property type="project" value="UniProtKB-KW"/>
</dbReference>
<evidence type="ECO:0000256" key="9">
    <source>
        <dbReference type="ARBA" id="ARBA00022753"/>
    </source>
</evidence>
<dbReference type="OrthoDB" id="77911at2759"/>
<dbReference type="Pfam" id="PF23649">
    <property type="entry name" value="FKBP15"/>
    <property type="match status" value="1"/>
</dbReference>
<comment type="catalytic activity">
    <reaction evidence="15">
        <text>[protein]-peptidylproline (omega=180) = [protein]-peptidylproline (omega=0)</text>
        <dbReference type="Rhea" id="RHEA:16237"/>
        <dbReference type="Rhea" id="RHEA-COMP:10747"/>
        <dbReference type="Rhea" id="RHEA-COMP:10748"/>
        <dbReference type="ChEBI" id="CHEBI:83833"/>
        <dbReference type="ChEBI" id="CHEBI:83834"/>
        <dbReference type="EC" id="5.2.1.8"/>
    </reaction>
</comment>
<keyword evidence="9" id="KW-0967">Endosome</keyword>
<feature type="coiled-coil region" evidence="16">
    <location>
        <begin position="638"/>
        <end position="792"/>
    </location>
</feature>
<feature type="compositionally biased region" description="Acidic residues" evidence="17">
    <location>
        <begin position="1218"/>
        <end position="1229"/>
    </location>
</feature>
<feature type="coiled-coil region" evidence="16">
    <location>
        <begin position="817"/>
        <end position="872"/>
    </location>
</feature>
<dbReference type="EC" id="5.2.1.8" evidence="15"/>
<evidence type="ECO:0000256" key="12">
    <source>
        <dbReference type="ARBA" id="ARBA00023203"/>
    </source>
</evidence>
<dbReference type="Pfam" id="PF00254">
    <property type="entry name" value="FKBP_C"/>
    <property type="match status" value="1"/>
</dbReference>
<comment type="subcellular location">
    <subcellularLocation>
        <location evidence="2">Cell projection</location>
        <location evidence="2">Axon</location>
    </subcellularLocation>
    <subcellularLocation>
        <location evidence="3">Cytoplasm</location>
    </subcellularLocation>
    <subcellularLocation>
        <location evidence="1">Early endosome</location>
    </subcellularLocation>
</comment>
<keyword evidence="8" id="KW-0254">Endocytosis</keyword>
<evidence type="ECO:0000256" key="10">
    <source>
        <dbReference type="ARBA" id="ARBA00022990"/>
    </source>
</evidence>
<accession>A0A8K1LI72</accession>
<keyword evidence="13" id="KW-0966">Cell projection</keyword>
<feature type="coiled-coil region" evidence="16">
    <location>
        <begin position="511"/>
        <end position="597"/>
    </location>
</feature>
<evidence type="ECO:0000256" key="2">
    <source>
        <dbReference type="ARBA" id="ARBA00004489"/>
    </source>
</evidence>
<name>A0A8K1LI72_9PASS</name>
<dbReference type="GO" id="GO:0003779">
    <property type="term" value="F:actin binding"/>
    <property type="evidence" value="ECO:0007669"/>
    <property type="project" value="UniProtKB-KW"/>
</dbReference>
<evidence type="ECO:0000256" key="15">
    <source>
        <dbReference type="PROSITE-ProRule" id="PRU00277"/>
    </source>
</evidence>
<keyword evidence="20" id="KW-1185">Reference proteome</keyword>
<evidence type="ECO:0000259" key="18">
    <source>
        <dbReference type="PROSITE" id="PS50059"/>
    </source>
</evidence>
<dbReference type="Gene3D" id="3.10.50.40">
    <property type="match status" value="1"/>
</dbReference>
<keyword evidence="12" id="KW-0009">Actin-binding</keyword>
<dbReference type="GO" id="GO:0030426">
    <property type="term" value="C:growth cone"/>
    <property type="evidence" value="ECO:0007669"/>
    <property type="project" value="TreeGrafter"/>
</dbReference>
<comment type="subunit">
    <text evidence="14">Interacts with WIP and actin. Interacts with TBC1D23.</text>
</comment>
<evidence type="ECO:0000256" key="4">
    <source>
        <dbReference type="ARBA" id="ARBA00006577"/>
    </source>
</evidence>
<dbReference type="Proteomes" id="UP000796761">
    <property type="component" value="Unassembled WGS sequence"/>
</dbReference>